<dbReference type="InterPro" id="IPR012336">
    <property type="entry name" value="Thioredoxin-like_fold"/>
</dbReference>
<dbReference type="HOGENOM" id="CLU_000288_47_5_5"/>
<keyword evidence="3 8" id="KW-0732">Signal</keyword>
<feature type="chain" id="PRO_5004956188" evidence="8">
    <location>
        <begin position="28"/>
        <end position="227"/>
    </location>
</feature>
<dbReference type="EMBL" id="CP007481">
    <property type="protein sequence ID" value="AHX11776.1"/>
    <property type="molecule type" value="Genomic_DNA"/>
</dbReference>
<proteinExistence type="inferred from homology"/>
<dbReference type="Proteomes" id="UP000023755">
    <property type="component" value="Chromosome"/>
</dbReference>
<name>X5H5B2_9RICK</name>
<evidence type="ECO:0000256" key="2">
    <source>
        <dbReference type="ARBA" id="ARBA00005791"/>
    </source>
</evidence>
<keyword evidence="7" id="KW-0676">Redox-active center</keyword>
<keyword evidence="6" id="KW-1015">Disulfide bond</keyword>
<dbReference type="GO" id="GO:0042597">
    <property type="term" value="C:periplasmic space"/>
    <property type="evidence" value="ECO:0007669"/>
    <property type="project" value="UniProtKB-SubCell"/>
</dbReference>
<reference evidence="10 11" key="1">
    <citation type="submission" date="2014-03" db="EMBL/GenBank/DDBJ databases">
        <title>Sequencing and Comparison of Genomes and Transcriptome Profiles of Human Ehrlichiosis Agents.</title>
        <authorList>
            <person name="Lin M."/>
            <person name="Daugherty S.C."/>
            <person name="Nagaraj S."/>
            <person name="Cheng Z."/>
            <person name="Xiong Q."/>
            <person name="Lin F.-Y."/>
            <person name="Sengamalay N."/>
            <person name="Ott S."/>
            <person name="Godinez A."/>
            <person name="Tallon L.J."/>
            <person name="Sadzewicz L."/>
            <person name="Fraser C.M."/>
            <person name="Dunning Hotopp J.C."/>
            <person name="Rikihisa Y."/>
        </authorList>
    </citation>
    <scope>NUCLEOTIDE SEQUENCE [LARGE SCALE GENOMIC DNA]</scope>
    <source>
        <strain evidence="10 11">Oregon</strain>
    </source>
</reference>
<evidence type="ECO:0000256" key="1">
    <source>
        <dbReference type="ARBA" id="ARBA00004418"/>
    </source>
</evidence>
<dbReference type="GO" id="GO:0016491">
    <property type="term" value="F:oxidoreductase activity"/>
    <property type="evidence" value="ECO:0007669"/>
    <property type="project" value="UniProtKB-KW"/>
</dbReference>
<comment type="subcellular location">
    <subcellularLocation>
        <location evidence="1">Periplasm</location>
    </subcellularLocation>
</comment>
<dbReference type="Gene3D" id="1.10.40.80">
    <property type="match status" value="1"/>
</dbReference>
<dbReference type="KEGG" id="nhm:NHE_0856"/>
<dbReference type="Gene3D" id="3.40.30.10">
    <property type="entry name" value="Glutaredoxin"/>
    <property type="match status" value="1"/>
</dbReference>
<feature type="signal peptide" evidence="8">
    <location>
        <begin position="1"/>
        <end position="27"/>
    </location>
</feature>
<dbReference type="SUPFAM" id="SSF52833">
    <property type="entry name" value="Thioredoxin-like"/>
    <property type="match status" value="1"/>
</dbReference>
<evidence type="ECO:0000313" key="11">
    <source>
        <dbReference type="Proteomes" id="UP000023755"/>
    </source>
</evidence>
<protein>
    <submittedName>
        <fullName evidence="10">DSBA-like thioredoxin domain protein</fullName>
    </submittedName>
</protein>
<accession>X5H5B2</accession>
<feature type="domain" description="Thioredoxin-like fold" evidence="9">
    <location>
        <begin position="47"/>
        <end position="221"/>
    </location>
</feature>
<dbReference type="InterPro" id="IPR036249">
    <property type="entry name" value="Thioredoxin-like_sf"/>
</dbReference>
<comment type="similarity">
    <text evidence="2">Belongs to the thioredoxin family. DsbA subfamily.</text>
</comment>
<dbReference type="Pfam" id="PF13462">
    <property type="entry name" value="Thioredoxin_4"/>
    <property type="match status" value="1"/>
</dbReference>
<gene>
    <name evidence="10" type="ORF">NHE_0856</name>
</gene>
<dbReference type="PANTHER" id="PTHR13887:SF14">
    <property type="entry name" value="DISULFIDE BOND FORMATION PROTEIN D"/>
    <property type="match status" value="1"/>
</dbReference>
<dbReference type="AlphaFoldDB" id="X5H5B2"/>
<evidence type="ECO:0000256" key="6">
    <source>
        <dbReference type="ARBA" id="ARBA00023157"/>
    </source>
</evidence>
<evidence type="ECO:0000259" key="9">
    <source>
        <dbReference type="Pfam" id="PF13462"/>
    </source>
</evidence>
<evidence type="ECO:0000313" key="10">
    <source>
        <dbReference type="EMBL" id="AHX11776.1"/>
    </source>
</evidence>
<evidence type="ECO:0000256" key="4">
    <source>
        <dbReference type="ARBA" id="ARBA00022764"/>
    </source>
</evidence>
<evidence type="ECO:0000256" key="7">
    <source>
        <dbReference type="ARBA" id="ARBA00023284"/>
    </source>
</evidence>
<sequence length="227" mass="25732">MFSRVPWVLLVFAASLLLDFFSSTALAFDPLRFNPETITVDKNISLPKDHAIGSTDAPVTVIDYSSFSCTHCKTAFEELIRPLHESYVKQGKVLLIMRHFPLDYLSFSASVFLECYRQHVESDNDKFLNITGVLFDIGAEARNKEDLTSRLDKIILDSGLSESVRKEFSSCMNDLDVKNEVLHSKLFAIKQLEIAGTPVLYINGERYTGKFNFSNFSDRIERALGKK</sequence>
<evidence type="ECO:0000256" key="3">
    <source>
        <dbReference type="ARBA" id="ARBA00022729"/>
    </source>
</evidence>
<dbReference type="RefSeq" id="WP_038560154.1">
    <property type="nucleotide sequence ID" value="NZ_CP007481.1"/>
</dbReference>
<keyword evidence="4" id="KW-0574">Periplasm</keyword>
<dbReference type="PANTHER" id="PTHR13887">
    <property type="entry name" value="GLUTATHIONE S-TRANSFERASE KAPPA"/>
    <property type="match status" value="1"/>
</dbReference>
<evidence type="ECO:0000256" key="8">
    <source>
        <dbReference type="SAM" id="SignalP"/>
    </source>
</evidence>
<dbReference type="OrthoDB" id="8478320at2"/>
<dbReference type="STRING" id="1286528.NHE_0856"/>
<keyword evidence="11" id="KW-1185">Reference proteome</keyword>
<organism evidence="10 11">
    <name type="scientific">Neorickettsia helminthoeca str. Oregon</name>
    <dbReference type="NCBI Taxonomy" id="1286528"/>
    <lineage>
        <taxon>Bacteria</taxon>
        <taxon>Pseudomonadati</taxon>
        <taxon>Pseudomonadota</taxon>
        <taxon>Alphaproteobacteria</taxon>
        <taxon>Rickettsiales</taxon>
        <taxon>Anaplasmataceae</taxon>
        <taxon>Neorickettsia</taxon>
    </lineage>
</organism>
<evidence type="ECO:0000256" key="5">
    <source>
        <dbReference type="ARBA" id="ARBA00023002"/>
    </source>
</evidence>
<keyword evidence="5" id="KW-0560">Oxidoreductase</keyword>